<name>A0A9X2W364_9SPHN</name>
<feature type="region of interest" description="Disordered" evidence="1">
    <location>
        <begin position="55"/>
        <end position="112"/>
    </location>
</feature>
<dbReference type="AlphaFoldDB" id="A0A9X2W364"/>
<evidence type="ECO:0000256" key="2">
    <source>
        <dbReference type="SAM" id="Phobius"/>
    </source>
</evidence>
<reference evidence="3" key="1">
    <citation type="submission" date="2022-09" db="EMBL/GenBank/DDBJ databases">
        <title>The genome sequence of Tsuneonella sp. YG55.</title>
        <authorList>
            <person name="Liu Y."/>
        </authorList>
    </citation>
    <scope>NUCLEOTIDE SEQUENCE</scope>
    <source>
        <strain evidence="3">YG55</strain>
    </source>
</reference>
<accession>A0A9X2W364</accession>
<evidence type="ECO:0000313" key="4">
    <source>
        <dbReference type="Proteomes" id="UP001142648"/>
    </source>
</evidence>
<keyword evidence="2" id="KW-1133">Transmembrane helix</keyword>
<keyword evidence="4" id="KW-1185">Reference proteome</keyword>
<feature type="transmembrane region" description="Helical" evidence="2">
    <location>
        <begin position="30"/>
        <end position="50"/>
    </location>
</feature>
<keyword evidence="2" id="KW-0812">Transmembrane</keyword>
<gene>
    <name evidence="3" type="ORF">N0B51_14295</name>
</gene>
<dbReference type="EMBL" id="JAOAMV010000009">
    <property type="protein sequence ID" value="MCT2560150.1"/>
    <property type="molecule type" value="Genomic_DNA"/>
</dbReference>
<proteinExistence type="predicted"/>
<comment type="caution">
    <text evidence="3">The sequence shown here is derived from an EMBL/GenBank/DDBJ whole genome shotgun (WGS) entry which is preliminary data.</text>
</comment>
<protein>
    <submittedName>
        <fullName evidence="3">Uncharacterized protein</fullName>
    </submittedName>
</protein>
<dbReference type="RefSeq" id="WP_259963265.1">
    <property type="nucleotide sequence ID" value="NZ_JAOAMV010000009.1"/>
</dbReference>
<evidence type="ECO:0000313" key="3">
    <source>
        <dbReference type="EMBL" id="MCT2560150.1"/>
    </source>
</evidence>
<keyword evidence="2" id="KW-0472">Membrane</keyword>
<evidence type="ECO:0000256" key="1">
    <source>
        <dbReference type="SAM" id="MobiDB-lite"/>
    </source>
</evidence>
<sequence>MAGRPPTLVTQDEAPISPLGGTRAQAVQRLQVGVSLLLGIVLIVGLANVIEDRAKQSDDAAVPQAAATVEPSPATTANDPLADAGVVPDLPAEAKPNPSAPAVQDLEPDDGP</sequence>
<dbReference type="Proteomes" id="UP001142648">
    <property type="component" value="Unassembled WGS sequence"/>
</dbReference>
<organism evidence="3 4">
    <name type="scientific">Tsuneonella litorea</name>
    <dbReference type="NCBI Taxonomy" id="2976475"/>
    <lineage>
        <taxon>Bacteria</taxon>
        <taxon>Pseudomonadati</taxon>
        <taxon>Pseudomonadota</taxon>
        <taxon>Alphaproteobacteria</taxon>
        <taxon>Sphingomonadales</taxon>
        <taxon>Erythrobacteraceae</taxon>
        <taxon>Tsuneonella</taxon>
    </lineage>
</organism>